<evidence type="ECO:0000313" key="1">
    <source>
        <dbReference type="EMBL" id="DAE27423.1"/>
    </source>
</evidence>
<accession>A0A8S5R7S3</accession>
<dbReference type="EMBL" id="BK015838">
    <property type="protein sequence ID" value="DAE27423.1"/>
    <property type="molecule type" value="Genomic_DNA"/>
</dbReference>
<reference evidence="1" key="1">
    <citation type="journal article" date="2021" name="Proc. Natl. Acad. Sci. U.S.A.">
        <title>A Catalog of Tens of Thousands of Viruses from Human Metagenomes Reveals Hidden Associations with Chronic Diseases.</title>
        <authorList>
            <person name="Tisza M.J."/>
            <person name="Buck C.B."/>
        </authorList>
    </citation>
    <scope>NUCLEOTIDE SEQUENCE</scope>
    <source>
        <strain evidence="1">CtIVh9</strain>
    </source>
</reference>
<protein>
    <submittedName>
        <fullName evidence="1">Uncharacterized protein</fullName>
    </submittedName>
</protein>
<name>A0A8S5R7S3_9VIRU</name>
<organism evidence="1">
    <name type="scientific">virus sp. ctIVh9</name>
    <dbReference type="NCBI Taxonomy" id="2826797"/>
    <lineage>
        <taxon>Viruses</taxon>
    </lineage>
</organism>
<proteinExistence type="predicted"/>
<sequence length="75" mass="8340">MRYVVAKTKTVTNAGISDSGHRTKKGFIIINEKEVMNSDFLEGDFEARVQILGGTTYTNVEINNIINEGGWNYGL</sequence>